<dbReference type="Proteomes" id="UP000070319">
    <property type="component" value="Unassembled WGS sequence"/>
</dbReference>
<evidence type="ECO:0000313" key="3">
    <source>
        <dbReference type="EMBL" id="KXT51711.1"/>
    </source>
</evidence>
<dbReference type="GO" id="GO:0005975">
    <property type="term" value="P:carbohydrate metabolic process"/>
    <property type="evidence" value="ECO:0007669"/>
    <property type="project" value="UniProtKB-ARBA"/>
</dbReference>
<dbReference type="Gene3D" id="2.60.120.260">
    <property type="entry name" value="Galactose-binding domain-like"/>
    <property type="match status" value="1"/>
</dbReference>
<dbReference type="InterPro" id="IPR013320">
    <property type="entry name" value="ConA-like_dom_sf"/>
</dbReference>
<dbReference type="InterPro" id="IPR008979">
    <property type="entry name" value="Galactose-bd-like_sf"/>
</dbReference>
<dbReference type="PANTHER" id="PTHR43817">
    <property type="entry name" value="GLYCOSYL HYDROLASE"/>
    <property type="match status" value="1"/>
</dbReference>
<dbReference type="Pfam" id="PF17132">
    <property type="entry name" value="Glyco_hydro_106"/>
    <property type="match status" value="2"/>
</dbReference>
<reference evidence="3 4" key="1">
    <citation type="submission" date="2016-02" db="EMBL/GenBank/DDBJ databases">
        <authorList>
            <person name="Wen L."/>
            <person name="He K."/>
            <person name="Yang H."/>
        </authorList>
    </citation>
    <scope>NUCLEOTIDE SEQUENCE [LARGE SCALE GENOMIC DNA]</scope>
    <source>
        <strain evidence="3 4">KLE1704</strain>
    </source>
</reference>
<sequence length="1179" mass="134064">MINRIHLKIFLFMERRTFLKILSSAGIVSLVSPTFAMEVCKNKVSKSSSALLESAFRNPPFSSGVYTWWHWMNGNITKDGITRDLEAMKANGIAGYQLFEAGSGIPIGPVESLSDEWVDLILHTLKESERLGLEFAMHNCPGWSSSGGPWITPDKAMQIITWSETKITGGKQVRIQLPTPKHMFDYYIDTYCLAIPANMKVIPRLSILELSNRLDKDGVLTWDVPTGEWLIMRFGQTAKDQKNKSAPSKSTGLDCDKFSTEALDYHLNCMFKRLMPAMEKIAKHSKIGLLIDSYETGDQDWTSDMPAYFEQSHGYELYPFLPVLANKIVESEESTKRFLFDFRRVRADMFAERYYGHFQKRCKEKGIITYTEPYGGNMMEELQVAQQLDINMGEFWCGQTVLWANYKYNRTVKQVASIAHTLGGKVVGAEAFTSEPDADKWLQYPYALKSLGDYMFTRGLSRIYFHRFAHQPHPTAAPGMTMGAWGLHFDRTNTWWKPGKAWIEYLNRCQYIFQSSTFYGDILYHNGDDSFGSTIEPEQTLLAPPEGYDYDMVNTEMLDKAHIKDGKILFPATRFDGYKLLVLLKSETMSLHTLRILARLVGEGMVLVGQRPLHTLGLCDGEKENEFAALVQRVWQHPNVHEGKDLQTIFNRLGVSPDFVYHSEAGNSSVHAIHYQQEGVEIYFVANRKRAHEKGTAHFRIKGYIPELWDPYTTEILQCPVYRTDNEGVEIPLNLTPAGSMFVVFRKVEKQRKYTDVKYNGVSLFPTIGNVVKQDSLSANFSITCWIKPEVDIAMTEEQELGDMRARFFAIYPLEGERRHGKGHSSLGLSVGRNGVVVYERTIHNKAVYRNPRPLSGWTHFALVYQDNTPHLWINGVYTGAGTTSDTIVHLETSHSDLLCKADAYEGGLCNLCIHPSSIDKTEITNLYQKGIPAPFHPSEQVLSWLPSHRFVAWQAGVYEFIAEHTSIRKHVDTLPTCIPLKGPWTVRFPQNMGASEEITLARLHSLHLEEDFGVRHFSGTMTYLYSLSINNIYLQDDICLRLDLGRVEVLAEVLVNGKRASICWAPPYAIDIQQLLHEGDNLIEIRVTNLWVNRLIGDEYLPEENVYNYQDIPSKYSTLRNGGIKKFPEWYLQGKPKPAGGRIAFTTWKHYDKTSPLVESGLLGPVTLTVGKIESLNI</sequence>
<evidence type="ECO:0000313" key="4">
    <source>
        <dbReference type="Proteomes" id="UP000070319"/>
    </source>
</evidence>
<organism evidence="3">
    <name type="scientific">Bacteroides intestinalis</name>
    <dbReference type="NCBI Taxonomy" id="329854"/>
    <lineage>
        <taxon>Bacteria</taxon>
        <taxon>Pseudomonadati</taxon>
        <taxon>Bacteroidota</taxon>
        <taxon>Bacteroidia</taxon>
        <taxon>Bacteroidales</taxon>
        <taxon>Bacteroidaceae</taxon>
        <taxon>Bacteroides</taxon>
    </lineage>
</organism>
<gene>
    <name evidence="3" type="ORF">HMPREF2531_01761</name>
</gene>
<dbReference type="PANTHER" id="PTHR43817:SF1">
    <property type="entry name" value="HYDROLASE, FAMILY 43, PUTATIVE (AFU_ORTHOLOGUE AFUA_3G01660)-RELATED"/>
    <property type="match status" value="1"/>
</dbReference>
<protein>
    <submittedName>
        <fullName evidence="3">Tat pathway signal sequence domain protein</fullName>
    </submittedName>
</protein>
<dbReference type="PATRIC" id="fig|329854.7.peg.1791"/>
<dbReference type="AlphaFoldDB" id="A0A139LJS9"/>
<keyword evidence="2" id="KW-0378">Hydrolase</keyword>
<dbReference type="EMBL" id="LTDF01000072">
    <property type="protein sequence ID" value="KXT51711.1"/>
    <property type="molecule type" value="Genomic_DNA"/>
</dbReference>
<name>A0A139LJS9_9BACE</name>
<dbReference type="Gene3D" id="2.60.120.200">
    <property type="match status" value="1"/>
</dbReference>
<evidence type="ECO:0000256" key="1">
    <source>
        <dbReference type="ARBA" id="ARBA00022729"/>
    </source>
</evidence>
<accession>A0A139LJS9</accession>
<dbReference type="SUPFAM" id="SSF49899">
    <property type="entry name" value="Concanavalin A-like lectins/glucanases"/>
    <property type="match status" value="1"/>
</dbReference>
<evidence type="ECO:0000256" key="2">
    <source>
        <dbReference type="ARBA" id="ARBA00022801"/>
    </source>
</evidence>
<dbReference type="GO" id="GO:0004553">
    <property type="term" value="F:hydrolase activity, hydrolyzing O-glycosyl compounds"/>
    <property type="evidence" value="ECO:0007669"/>
    <property type="project" value="UniProtKB-ARBA"/>
</dbReference>
<dbReference type="NCBIfam" id="NF045579">
    <property type="entry name" value="rhamnoside_JR"/>
    <property type="match status" value="1"/>
</dbReference>
<keyword evidence="1" id="KW-0732">Signal</keyword>
<comment type="caution">
    <text evidence="3">The sequence shown here is derived from an EMBL/GenBank/DDBJ whole genome shotgun (WGS) entry which is preliminary data.</text>
</comment>
<dbReference type="SUPFAM" id="SSF49785">
    <property type="entry name" value="Galactose-binding domain-like"/>
    <property type="match status" value="1"/>
</dbReference>
<proteinExistence type="predicted"/>